<dbReference type="GO" id="GO:0005615">
    <property type="term" value="C:extracellular space"/>
    <property type="evidence" value="ECO:0007669"/>
    <property type="project" value="UniProtKB-UniRule"/>
</dbReference>
<keyword evidence="1" id="KW-0929">Antimicrobial</keyword>
<dbReference type="AlphaFoldDB" id="A0A6A5DXD7"/>
<feature type="chain" id="PRO_5025587949" description="Bactericidal permeability-increasing protein" evidence="2">
    <location>
        <begin position="21"/>
        <end position="450"/>
    </location>
</feature>
<keyword evidence="1 2" id="KW-0732">Signal</keyword>
<gene>
    <name evidence="3" type="ORF">PFLUV_G00184650</name>
</gene>
<dbReference type="PANTHER" id="PTHR10504:SF131">
    <property type="entry name" value="BPI2 DOMAIN-CONTAINING PROTEIN"/>
    <property type="match status" value="1"/>
</dbReference>
<evidence type="ECO:0000313" key="3">
    <source>
        <dbReference type="EMBL" id="KAF1380227.1"/>
    </source>
</evidence>
<dbReference type="GO" id="GO:0050829">
    <property type="term" value="P:defense response to Gram-negative bacterium"/>
    <property type="evidence" value="ECO:0007669"/>
    <property type="project" value="UniProtKB-UniRule"/>
</dbReference>
<keyword evidence="1" id="KW-0391">Immunity</keyword>
<keyword evidence="1" id="KW-0325">Glycoprotein</keyword>
<dbReference type="Proteomes" id="UP000465112">
    <property type="component" value="Chromosome 15"/>
</dbReference>
<dbReference type="Gene3D" id="3.15.20.10">
    <property type="entry name" value="Bactericidal permeability-increasing protein, domain 2"/>
    <property type="match status" value="1"/>
</dbReference>
<evidence type="ECO:0000256" key="1">
    <source>
        <dbReference type="RuleBase" id="RU369039"/>
    </source>
</evidence>
<dbReference type="OrthoDB" id="10255543at2759"/>
<dbReference type="PANTHER" id="PTHR10504">
    <property type="entry name" value="BACTERICIDAL PERMEABILITY-INCREASING BPI PROTEIN-RELATED"/>
    <property type="match status" value="1"/>
</dbReference>
<organism evidence="3 4">
    <name type="scientific">Perca fluviatilis</name>
    <name type="common">European perch</name>
    <dbReference type="NCBI Taxonomy" id="8168"/>
    <lineage>
        <taxon>Eukaryota</taxon>
        <taxon>Metazoa</taxon>
        <taxon>Chordata</taxon>
        <taxon>Craniata</taxon>
        <taxon>Vertebrata</taxon>
        <taxon>Euteleostomi</taxon>
        <taxon>Actinopterygii</taxon>
        <taxon>Neopterygii</taxon>
        <taxon>Teleostei</taxon>
        <taxon>Neoteleostei</taxon>
        <taxon>Acanthomorphata</taxon>
        <taxon>Eupercaria</taxon>
        <taxon>Perciformes</taxon>
        <taxon>Percoidei</taxon>
        <taxon>Percidae</taxon>
        <taxon>Percinae</taxon>
        <taxon>Perca</taxon>
    </lineage>
</organism>
<comment type="domain">
    <text evidence="1">The N- and C-terminal barrels adopt an identical fold despite having only 13% of conserved residues.</text>
</comment>
<comment type="domain">
    <text evidence="1">The N-terminal region may be exposed to the interior of the granule, whereas the C-terminal portion may be embedded in the membrane. During phagocytosis and degranulation, proteases may be released and activated and cleave BPI at the junction of the N- and C-terminal portions of the molecule, providing controlled release of the N-terminal antibacterial fragment when bacteria are ingested.</text>
</comment>
<reference evidence="3 4" key="1">
    <citation type="submission" date="2019-06" db="EMBL/GenBank/DDBJ databases">
        <title>A chromosome-scale genome assembly of the European perch, Perca fluviatilis.</title>
        <authorList>
            <person name="Roques C."/>
            <person name="Zahm M."/>
            <person name="Cabau C."/>
            <person name="Klopp C."/>
            <person name="Bouchez O."/>
            <person name="Donnadieu C."/>
            <person name="Kuhl H."/>
            <person name="Gislard M."/>
            <person name="Guendouz S."/>
            <person name="Journot L."/>
            <person name="Haffray P."/>
            <person name="Bestin A."/>
            <person name="Morvezen R."/>
            <person name="Feron R."/>
            <person name="Wen M."/>
            <person name="Jouanno E."/>
            <person name="Herpin A."/>
            <person name="Schartl M."/>
            <person name="Postlethwait J."/>
            <person name="Schaerlinger B."/>
            <person name="Chardard D."/>
            <person name="Lecocq T."/>
            <person name="Poncet C."/>
            <person name="Jaffrelo L."/>
            <person name="Lampietro C."/>
            <person name="Guiguen Y."/>
        </authorList>
    </citation>
    <scope>NUCLEOTIDE SEQUENCE [LARGE SCALE GENOMIC DNA]</scope>
    <source>
        <tissue evidence="3">Blood</tissue>
    </source>
</reference>
<dbReference type="GO" id="GO:0008289">
    <property type="term" value="F:lipid binding"/>
    <property type="evidence" value="ECO:0007669"/>
    <property type="project" value="InterPro"/>
</dbReference>
<comment type="function">
    <text evidence="1">The cytotoxic action of BPI is limited to many species of Gram-negative bacteria; this specificity may be explained by a strong affinity of the very basic N-terminal half for the negatively charged lipopolysaccharides that are unique to the Gram-negative bacterial outer envelope.</text>
</comment>
<keyword evidence="1" id="KW-0044">Antibiotic</keyword>
<evidence type="ECO:0000313" key="4">
    <source>
        <dbReference type="Proteomes" id="UP000465112"/>
    </source>
</evidence>
<keyword evidence="1" id="KW-1015">Disulfide bond</keyword>
<protein>
    <recommendedName>
        <fullName evidence="1">Bactericidal permeability-increasing protein</fullName>
        <shortName evidence="1">BPI</shortName>
    </recommendedName>
</protein>
<comment type="subcellular location">
    <subcellularLocation>
        <location evidence="1">Secreted</location>
    </subcellularLocation>
</comment>
<evidence type="ECO:0000256" key="2">
    <source>
        <dbReference type="SAM" id="SignalP"/>
    </source>
</evidence>
<comment type="caution">
    <text evidence="3">The sequence shown here is derived from an EMBL/GenBank/DDBJ whole genome shotgun (WGS) entry which is preliminary data.</text>
</comment>
<dbReference type="Gene3D" id="3.15.10.10">
    <property type="entry name" value="Bactericidal permeability-increasing protein, domain 1"/>
    <property type="match status" value="1"/>
</dbReference>
<dbReference type="SUPFAM" id="SSF55394">
    <property type="entry name" value="Bactericidal permeability-increasing protein, BPI"/>
    <property type="match status" value="2"/>
</dbReference>
<dbReference type="GO" id="GO:0045087">
    <property type="term" value="P:innate immune response"/>
    <property type="evidence" value="ECO:0007669"/>
    <property type="project" value="UniProtKB-UniRule"/>
</dbReference>
<comment type="subunit">
    <text evidence="1">Monomer. Homodimer; disulfide-linked.</text>
</comment>
<keyword evidence="1" id="KW-0399">Innate immunity</keyword>
<name>A0A6A5DXD7_PERFL</name>
<accession>A0A6A5DXD7</accession>
<dbReference type="EMBL" id="VHII01000015">
    <property type="protein sequence ID" value="KAF1380227.1"/>
    <property type="molecule type" value="Genomic_DNA"/>
</dbReference>
<dbReference type="InterPro" id="IPR017943">
    <property type="entry name" value="Bactericidal_perm-incr_a/b_dom"/>
</dbReference>
<dbReference type="InterPro" id="IPR032942">
    <property type="entry name" value="BPI/LBP/Plunc"/>
</dbReference>
<sequence length="450" mass="50022">MTSCVFSLFFLLSLCSSITADGPTGLKVRITDKATELLKASGLKYLRELVNKPSQDIPGLKCYIKQFTLTRLDVNPNDVVVRFQPGSGLQFEFRDLSFTAEFQREICMFKRNFLKGPAVLTGERVGVTIGVRLIQPEGRLRLKIPPGDSGCKIQADSIRVDSTGIVGLLLTAVQLRGYIQNQFTSLFCPAVRDLVVPYVNTMLLDLDMESTLSEGHKINLHYYLSRDVTVTSNSLDVPFTGIVYQDYHDDRIPELPAPFVEPVFTDKESNLMAYLGVSEDLFKTAGWALYNHGPFELDSSEAKSFINFFLKNVGLRKGPLQVELTKLPVINIDNNGLSVNVEAIAQSLVDPPPPPLPVECHFRIKVKMNGRRLILQSSSFSKCDAKPGTKKGKFAVVLAKPIIRLMPSLIKIWFKKGIQIPLPDGLDFTQTQIDYHPGYLVVGGDLTFTG</sequence>
<proteinExistence type="predicted"/>
<feature type="signal peptide" evidence="2">
    <location>
        <begin position="1"/>
        <end position="20"/>
    </location>
</feature>
<keyword evidence="4" id="KW-1185">Reference proteome</keyword>
<keyword evidence="1" id="KW-0964">Secreted</keyword>